<evidence type="ECO:0008006" key="3">
    <source>
        <dbReference type="Google" id="ProtNLM"/>
    </source>
</evidence>
<dbReference type="Proteomes" id="UP000317557">
    <property type="component" value="Unassembled WGS sequence"/>
</dbReference>
<keyword evidence="2" id="KW-1185">Reference proteome</keyword>
<name>A0A521ERP8_9BACT</name>
<accession>A0A521ERP8</accession>
<dbReference type="EMBL" id="FXTP01000013">
    <property type="protein sequence ID" value="SMO85780.1"/>
    <property type="molecule type" value="Genomic_DNA"/>
</dbReference>
<dbReference type="AlphaFoldDB" id="A0A521ERP8"/>
<gene>
    <name evidence="1" type="ORF">SAMN06265219_1134</name>
</gene>
<dbReference type="RefSeq" id="WP_142455311.1">
    <property type="nucleotide sequence ID" value="NZ_FXTP01000013.1"/>
</dbReference>
<organism evidence="1 2">
    <name type="scientific">Gracilimonas mengyeensis</name>
    <dbReference type="NCBI Taxonomy" id="1302730"/>
    <lineage>
        <taxon>Bacteria</taxon>
        <taxon>Pseudomonadati</taxon>
        <taxon>Balneolota</taxon>
        <taxon>Balneolia</taxon>
        <taxon>Balneolales</taxon>
        <taxon>Balneolaceae</taxon>
        <taxon>Gracilimonas</taxon>
    </lineage>
</organism>
<proteinExistence type="predicted"/>
<dbReference type="SUPFAM" id="SSF51182">
    <property type="entry name" value="RmlC-like cupins"/>
    <property type="match status" value="1"/>
</dbReference>
<evidence type="ECO:0000313" key="2">
    <source>
        <dbReference type="Proteomes" id="UP000317557"/>
    </source>
</evidence>
<dbReference type="InterPro" id="IPR014710">
    <property type="entry name" value="RmlC-like_jellyroll"/>
</dbReference>
<dbReference type="OrthoDB" id="997205at2"/>
<sequence>MTVQSIKEQLKSSEKPIAQSFHTGDHFKVLLFGFKKEMKLEDHTAHHPTKLLVLEGEIIYHQNKKDERLKQFEEIDIPAEVPHSVAALEDSIVLLTQG</sequence>
<reference evidence="1 2" key="1">
    <citation type="submission" date="2017-05" db="EMBL/GenBank/DDBJ databases">
        <authorList>
            <person name="Varghese N."/>
            <person name="Submissions S."/>
        </authorList>
    </citation>
    <scope>NUCLEOTIDE SEQUENCE [LARGE SCALE GENOMIC DNA]</scope>
    <source>
        <strain evidence="1 2">DSM 21985</strain>
    </source>
</reference>
<evidence type="ECO:0000313" key="1">
    <source>
        <dbReference type="EMBL" id="SMO85780.1"/>
    </source>
</evidence>
<dbReference type="InterPro" id="IPR011051">
    <property type="entry name" value="RmlC_Cupin_sf"/>
</dbReference>
<protein>
    <recommendedName>
        <fullName evidence="3">Cupin domain-containing protein</fullName>
    </recommendedName>
</protein>
<dbReference type="Gene3D" id="2.60.120.10">
    <property type="entry name" value="Jelly Rolls"/>
    <property type="match status" value="1"/>
</dbReference>